<dbReference type="SUPFAM" id="SSF53474">
    <property type="entry name" value="alpha/beta-Hydrolases"/>
    <property type="match status" value="1"/>
</dbReference>
<dbReference type="Proteomes" id="UP000620075">
    <property type="component" value="Unassembled WGS sequence"/>
</dbReference>
<evidence type="ECO:0000259" key="2">
    <source>
        <dbReference type="Pfam" id="PF02129"/>
    </source>
</evidence>
<dbReference type="InterPro" id="IPR013736">
    <property type="entry name" value="Xaa-Pro_dipept_C"/>
</dbReference>
<evidence type="ECO:0000259" key="3">
    <source>
        <dbReference type="Pfam" id="PF08530"/>
    </source>
</evidence>
<reference evidence="4 5" key="1">
    <citation type="submission" date="2020-10" db="EMBL/GenBank/DDBJ databases">
        <title>Ca. Dormibacterota MAGs.</title>
        <authorList>
            <person name="Montgomery K."/>
        </authorList>
    </citation>
    <scope>NUCLEOTIDE SEQUENCE [LARGE SCALE GENOMIC DNA]</scope>
    <source>
        <strain evidence="4">SC8811_S16_3</strain>
    </source>
</reference>
<name>A0A934KA09_9BACT</name>
<evidence type="ECO:0000313" key="4">
    <source>
        <dbReference type="EMBL" id="MBJ7604556.1"/>
    </source>
</evidence>
<proteinExistence type="predicted"/>
<dbReference type="Gene3D" id="3.40.50.1820">
    <property type="entry name" value="alpha/beta hydrolase"/>
    <property type="match status" value="1"/>
</dbReference>
<dbReference type="AlphaFoldDB" id="A0A934KA09"/>
<sequence>MIAWSPYGRQLQRTDVPIPQNEAGITEFWVPRGYAHVIADARGSNDSAGDWDLMGPVEQRDLGQLIKQVAAQSWCNGRVGMAGCSYVGVSQYLAARQQPPSLRAIFPHDAFTDQYRECFFHGGIPAEGFQRDWSSAVSILSMWSGRRSEISGMQRHFNRILGLEEPFDWPYYQERSAWPDLERIQVPGYYGTNWRYTDLHLRGAFQAYGSAGDPHRRLLLGPLPSVRRPFATYHVEALHWYDQWLKDLDTGVMDGDPIRIWVQGEERWRGEPEWPLARTRWTELFLAGRETGREGILDTTPGHPGARTYHYDPSDERAWVGGEPRLVYRTPPLEADLEVRGTNGANPMGNDQRRRFRLADLGV</sequence>
<dbReference type="Gene3D" id="2.60.120.260">
    <property type="entry name" value="Galactose-binding domain-like"/>
    <property type="match status" value="1"/>
</dbReference>
<accession>A0A934KA09</accession>
<dbReference type="InterPro" id="IPR000383">
    <property type="entry name" value="Xaa-Pro-like_dom"/>
</dbReference>
<dbReference type="SUPFAM" id="SSF49785">
    <property type="entry name" value="Galactose-binding domain-like"/>
    <property type="match status" value="1"/>
</dbReference>
<organism evidence="4 5">
    <name type="scientific">Candidatus Dormiibacter inghamiae</name>
    <dbReference type="NCBI Taxonomy" id="3127013"/>
    <lineage>
        <taxon>Bacteria</taxon>
        <taxon>Bacillati</taxon>
        <taxon>Candidatus Dormiibacterota</taxon>
        <taxon>Candidatus Dormibacteria</taxon>
        <taxon>Candidatus Dormibacterales</taxon>
        <taxon>Candidatus Dormibacteraceae</taxon>
        <taxon>Candidatus Dormiibacter</taxon>
    </lineage>
</organism>
<gene>
    <name evidence="4" type="ORF">JF888_15480</name>
</gene>
<dbReference type="NCBIfam" id="TIGR00976">
    <property type="entry name" value="CocE_NonD"/>
    <property type="match status" value="2"/>
</dbReference>
<dbReference type="EMBL" id="JAEKNQ010000059">
    <property type="protein sequence ID" value="MBJ7604556.1"/>
    <property type="molecule type" value="Genomic_DNA"/>
</dbReference>
<dbReference type="Gene3D" id="1.10.3020.20">
    <property type="match status" value="1"/>
</dbReference>
<comment type="caution">
    <text evidence="4">The sequence shown here is derived from an EMBL/GenBank/DDBJ whole genome shotgun (WGS) entry which is preliminary data.</text>
</comment>
<dbReference type="InterPro" id="IPR005674">
    <property type="entry name" value="CocE/Ser_esterase"/>
</dbReference>
<dbReference type="InterPro" id="IPR029058">
    <property type="entry name" value="AB_hydrolase_fold"/>
</dbReference>
<dbReference type="Pfam" id="PF08530">
    <property type="entry name" value="PepX_C"/>
    <property type="match status" value="1"/>
</dbReference>
<feature type="domain" description="Xaa-Pro dipeptidyl-peptidase-like" evidence="2">
    <location>
        <begin position="5"/>
        <end position="222"/>
    </location>
</feature>
<dbReference type="GO" id="GO:0008239">
    <property type="term" value="F:dipeptidyl-peptidase activity"/>
    <property type="evidence" value="ECO:0007669"/>
    <property type="project" value="InterPro"/>
</dbReference>
<evidence type="ECO:0000313" key="5">
    <source>
        <dbReference type="Proteomes" id="UP000620075"/>
    </source>
</evidence>
<keyword evidence="1 4" id="KW-0378">Hydrolase</keyword>
<evidence type="ECO:0000256" key="1">
    <source>
        <dbReference type="ARBA" id="ARBA00022801"/>
    </source>
</evidence>
<dbReference type="InterPro" id="IPR008979">
    <property type="entry name" value="Galactose-bd-like_sf"/>
</dbReference>
<dbReference type="Pfam" id="PF02129">
    <property type="entry name" value="Peptidase_S15"/>
    <property type="match status" value="1"/>
</dbReference>
<feature type="domain" description="Xaa-Pro dipeptidyl-peptidase C-terminal" evidence="3">
    <location>
        <begin position="251"/>
        <end position="342"/>
    </location>
</feature>
<protein>
    <submittedName>
        <fullName evidence="4">CocE/NonD family hydrolase</fullName>
    </submittedName>
</protein>